<evidence type="ECO:0000313" key="1">
    <source>
        <dbReference type="EMBL" id="KAH1900323.1"/>
    </source>
</evidence>
<sequence>MGNKVSAIHGVKSDHFYEKGNGINEIWIGDVELISRLPFGDSDLAQAAWPIGGWPKIPWHNFIIPLKRRALSAIESFSPGNNEHHQMSKRAAPDSGPPFHLSRVSLIVAVSVLSSMFMVAIYLPIFVRRHTASSGSSWQPDIARRQEQTRRFATRAGIATMALAVSLVIAILQVHIWTLIRFVFAPKSAKFQILEVLWIAVGCVGLFYSVKAVTLLWLDLRDARRAAVEESPNVSNGVIEKQLPAILVSWLERRRRP</sequence>
<dbReference type="Proteomes" id="UP000813423">
    <property type="component" value="Unassembled WGS sequence"/>
</dbReference>
<protein>
    <submittedName>
        <fullName evidence="1">Uncharacterized protein</fullName>
    </submittedName>
</protein>
<name>A0A229Y8W9_ASPFM</name>
<organism evidence="1 2">
    <name type="scientific">Aspergillus fumigatus</name>
    <name type="common">Neosartorya fumigata</name>
    <dbReference type="NCBI Taxonomy" id="746128"/>
    <lineage>
        <taxon>Eukaryota</taxon>
        <taxon>Fungi</taxon>
        <taxon>Dikarya</taxon>
        <taxon>Ascomycota</taxon>
        <taxon>Pezizomycotina</taxon>
        <taxon>Eurotiomycetes</taxon>
        <taxon>Eurotiomycetidae</taxon>
        <taxon>Eurotiales</taxon>
        <taxon>Aspergillaceae</taxon>
        <taxon>Aspergillus</taxon>
        <taxon>Aspergillus subgen. Fumigati</taxon>
    </lineage>
</organism>
<evidence type="ECO:0000313" key="2">
    <source>
        <dbReference type="Proteomes" id="UP000813423"/>
    </source>
</evidence>
<comment type="caution">
    <text evidence="1">The sequence shown here is derived from an EMBL/GenBank/DDBJ whole genome shotgun (WGS) entry which is preliminary data.</text>
</comment>
<reference evidence="1" key="1">
    <citation type="submission" date="2021-08" db="EMBL/GenBank/DDBJ databases">
        <title>Global Aspergillus fumigatus from environmental and clinical sources.</title>
        <authorList>
            <person name="Barber A."/>
            <person name="Sae-Ong T."/>
        </authorList>
    </citation>
    <scope>NUCLEOTIDE SEQUENCE</scope>
    <source>
        <strain evidence="1">NRZ-2016-071</strain>
    </source>
</reference>
<accession>A0A229Y8W9</accession>
<dbReference type="OMA" id="GWPKIPW"/>
<proteinExistence type="predicted"/>
<dbReference type="EMBL" id="JAIBSC010000077">
    <property type="protein sequence ID" value="KAH1900323.1"/>
    <property type="molecule type" value="Genomic_DNA"/>
</dbReference>
<dbReference type="AlphaFoldDB" id="A0A229Y8W9"/>
<gene>
    <name evidence="1" type="ORF">KXV57_008549</name>
</gene>